<protein>
    <submittedName>
        <fullName evidence="2">Uncharacterized protein</fullName>
    </submittedName>
</protein>
<gene>
    <name evidence="2" type="ORF">SG0102_04980</name>
</gene>
<dbReference type="InParanoid" id="A0A3G9JRW2"/>
<organism evidence="2 3">
    <name type="scientific">Intestinibaculum porci</name>
    <dbReference type="NCBI Taxonomy" id="2487118"/>
    <lineage>
        <taxon>Bacteria</taxon>
        <taxon>Bacillati</taxon>
        <taxon>Bacillota</taxon>
        <taxon>Erysipelotrichia</taxon>
        <taxon>Erysipelotrichales</taxon>
        <taxon>Erysipelotrichaceae</taxon>
        <taxon>Intestinibaculum</taxon>
    </lineage>
</organism>
<evidence type="ECO:0000313" key="3">
    <source>
        <dbReference type="Proteomes" id="UP000268059"/>
    </source>
</evidence>
<feature type="transmembrane region" description="Helical" evidence="1">
    <location>
        <begin position="90"/>
        <end position="111"/>
    </location>
</feature>
<dbReference type="OrthoDB" id="10003134at2"/>
<name>A0A3G9JRW2_9FIRM</name>
<feature type="transmembrane region" description="Helical" evidence="1">
    <location>
        <begin position="48"/>
        <end position="69"/>
    </location>
</feature>
<dbReference type="EMBL" id="AP019309">
    <property type="protein sequence ID" value="BBH25564.1"/>
    <property type="molecule type" value="Genomic_DNA"/>
</dbReference>
<keyword evidence="3" id="KW-1185">Reference proteome</keyword>
<proteinExistence type="predicted"/>
<feature type="transmembrane region" description="Helical" evidence="1">
    <location>
        <begin position="9"/>
        <end position="28"/>
    </location>
</feature>
<dbReference type="RefSeq" id="WP_125118501.1">
    <property type="nucleotide sequence ID" value="NZ_AP019309.1"/>
</dbReference>
<dbReference type="KEGG" id="ebm:SG0102_04980"/>
<keyword evidence="1" id="KW-0472">Membrane</keyword>
<keyword evidence="1" id="KW-0812">Transmembrane</keyword>
<reference evidence="2 3" key="1">
    <citation type="submission" date="2018-11" db="EMBL/GenBank/DDBJ databases">
        <title>Novel Erysipelotrichaceae bacterium isolated from small intestine of a swine.</title>
        <authorList>
            <person name="Kim J.S."/>
            <person name="Choe H."/>
            <person name="Lee Y.R."/>
            <person name="Kim K.M."/>
            <person name="Park D.S."/>
        </authorList>
    </citation>
    <scope>NUCLEOTIDE SEQUENCE [LARGE SCALE GENOMIC DNA]</scope>
    <source>
        <strain evidence="2 3">SG0102</strain>
    </source>
</reference>
<dbReference type="AlphaFoldDB" id="A0A3G9JRW2"/>
<dbReference type="Proteomes" id="UP000268059">
    <property type="component" value="Chromosome"/>
</dbReference>
<accession>A0A3G9JRW2</accession>
<sequence>MKISIKRLIIWFAFLGTLIMTFSVLHNSDFAKIYSPAVANAMTMADRILFKVSSVIIYIMIGFGLFVELDYGGLKEKLPLFKTRKLAHHIAAWAIIIVTAIILSNVSASAMSPQFKKAYNEYNKTRIAEMKKKK</sequence>
<evidence type="ECO:0000256" key="1">
    <source>
        <dbReference type="SAM" id="Phobius"/>
    </source>
</evidence>
<evidence type="ECO:0000313" key="2">
    <source>
        <dbReference type="EMBL" id="BBH25564.1"/>
    </source>
</evidence>
<keyword evidence="1" id="KW-1133">Transmembrane helix</keyword>